<keyword evidence="6 11" id="KW-0812">Transmembrane</keyword>
<evidence type="ECO:0000256" key="9">
    <source>
        <dbReference type="ARBA" id="ARBA00023136"/>
    </source>
</evidence>
<comment type="similarity">
    <text evidence="3">Belongs to the TVP38/TMEM64 family.</text>
</comment>
<feature type="domain" description="VTT" evidence="12">
    <location>
        <begin position="228"/>
        <end position="342"/>
    </location>
</feature>
<feature type="transmembrane region" description="Helical" evidence="11">
    <location>
        <begin position="242"/>
        <end position="262"/>
    </location>
</feature>
<feature type="compositionally biased region" description="Polar residues" evidence="10">
    <location>
        <begin position="32"/>
        <end position="43"/>
    </location>
</feature>
<evidence type="ECO:0000256" key="5">
    <source>
        <dbReference type="ARBA" id="ARBA00020673"/>
    </source>
</evidence>
<accession>A0ABR3YJQ4</accession>
<feature type="region of interest" description="Disordered" evidence="10">
    <location>
        <begin position="1"/>
        <end position="134"/>
    </location>
</feature>
<evidence type="ECO:0000256" key="2">
    <source>
        <dbReference type="ARBA" id="ARBA00004653"/>
    </source>
</evidence>
<evidence type="ECO:0000256" key="6">
    <source>
        <dbReference type="ARBA" id="ARBA00022692"/>
    </source>
</evidence>
<reference evidence="13 14" key="1">
    <citation type="journal article" date="2024" name="IMA Fungus">
        <title>IMA Genome - F19 : A genome assembly and annotation guide to empower mycologists, including annotated draft genome sequences of Ceratocystis pirilliformis, Diaporthe australafricana, Fusarium ophioides, Paecilomyces lecythidis, and Sporothrix stenoceras.</title>
        <authorList>
            <person name="Aylward J."/>
            <person name="Wilson A.M."/>
            <person name="Visagie C.M."/>
            <person name="Spraker J."/>
            <person name="Barnes I."/>
            <person name="Buitendag C."/>
            <person name="Ceriani C."/>
            <person name="Del Mar Angel L."/>
            <person name="du Plessis D."/>
            <person name="Fuchs T."/>
            <person name="Gasser K."/>
            <person name="Kramer D."/>
            <person name="Li W."/>
            <person name="Munsamy K."/>
            <person name="Piso A."/>
            <person name="Price J.L."/>
            <person name="Sonnekus B."/>
            <person name="Thomas C."/>
            <person name="van der Nest A."/>
            <person name="van Dijk A."/>
            <person name="van Heerden A."/>
            <person name="van Vuuren N."/>
            <person name="Yilmaz N."/>
            <person name="Duong T.A."/>
            <person name="van der Merwe N.A."/>
            <person name="Wingfield M.J."/>
            <person name="Wingfield B.D."/>
        </authorList>
    </citation>
    <scope>NUCLEOTIDE SEQUENCE [LARGE SCALE GENOMIC DNA]</scope>
    <source>
        <strain evidence="13 14">CMW 5346</strain>
    </source>
</reference>
<gene>
    <name evidence="13" type="primary">TVP38</name>
    <name evidence="13" type="ORF">Sste5346_009734</name>
</gene>
<evidence type="ECO:0000256" key="7">
    <source>
        <dbReference type="ARBA" id="ARBA00022989"/>
    </source>
</evidence>
<evidence type="ECO:0000256" key="3">
    <source>
        <dbReference type="ARBA" id="ARBA00008640"/>
    </source>
</evidence>
<feature type="compositionally biased region" description="Low complexity" evidence="10">
    <location>
        <begin position="82"/>
        <end position="94"/>
    </location>
</feature>
<evidence type="ECO:0000256" key="1">
    <source>
        <dbReference type="ARBA" id="ARBA00002978"/>
    </source>
</evidence>
<dbReference type="PANTHER" id="PTHR47549:SF1">
    <property type="entry name" value="GOLGI APPARATUS MEMBRANE PROTEIN TVP38"/>
    <property type="match status" value="1"/>
</dbReference>
<comment type="subcellular location">
    <subcellularLocation>
        <location evidence="2">Golgi apparatus membrane</location>
        <topology evidence="2">Multi-pass membrane protein</topology>
    </subcellularLocation>
</comment>
<feature type="compositionally biased region" description="Polar residues" evidence="10">
    <location>
        <begin position="70"/>
        <end position="80"/>
    </location>
</feature>
<name>A0ABR3YJQ4_9PEZI</name>
<keyword evidence="9 11" id="KW-0472">Membrane</keyword>
<feature type="transmembrane region" description="Helical" evidence="11">
    <location>
        <begin position="168"/>
        <end position="187"/>
    </location>
</feature>
<feature type="transmembrane region" description="Helical" evidence="11">
    <location>
        <begin position="360"/>
        <end position="381"/>
    </location>
</feature>
<proteinExistence type="inferred from homology"/>
<dbReference type="Pfam" id="PF09335">
    <property type="entry name" value="VTT_dom"/>
    <property type="match status" value="1"/>
</dbReference>
<feature type="region of interest" description="Disordered" evidence="10">
    <location>
        <begin position="448"/>
        <end position="495"/>
    </location>
</feature>
<feature type="transmembrane region" description="Helical" evidence="11">
    <location>
        <begin position="208"/>
        <end position="230"/>
    </location>
</feature>
<keyword evidence="8" id="KW-0333">Golgi apparatus</keyword>
<feature type="compositionally biased region" description="Low complexity" evidence="10">
    <location>
        <begin position="101"/>
        <end position="119"/>
    </location>
</feature>
<protein>
    <recommendedName>
        <fullName evidence="4">Golgi apparatus membrane protein TVP38</fullName>
    </recommendedName>
    <alternativeName>
        <fullName evidence="5">Golgi apparatus membrane protein tvp38</fullName>
    </alternativeName>
</protein>
<evidence type="ECO:0000256" key="10">
    <source>
        <dbReference type="SAM" id="MobiDB-lite"/>
    </source>
</evidence>
<comment type="caution">
    <text evidence="13">The sequence shown here is derived from an EMBL/GenBank/DDBJ whole genome shotgun (WGS) entry which is preliminary data.</text>
</comment>
<keyword evidence="7 11" id="KW-1133">Transmembrane helix</keyword>
<sequence>MASPTNAAAVPLAPSPNGSRSPSPRPPRTGSANMNIKTSSSPVRSLGGSASPSPPPGWTLRPDTTGGSTGHSSPQHSRFSINRANSGRSSASRSNGGGGSSRPFAGGRRGSRASFSRTSGARRRRGPGGFRGAMATASSTAGSLWRWANASGNHIVAFYIRLTPMNKILFLALSAVSFTLGVLMLVYSHRIFAALGPMAKGWHDLKGGWILIWLLVFITGFPPIIGYSTACTLAGVVYGFPWGWPIAASANVVGSLAAFLASRGVLSRYVDRLVGSDHRFVALSQVLRHDGLWVLAAVRFCPLPYSLSNGFLATIPSITPLNFALSTAMASPKLLVHVFIGSRLAKLAEEGDSMSAGAKAINYISMAIFGLVGVGVGLFIFRRTMARAAEIAEEEAQQEEGRVGGPRAAGVYADTDAADYDDNAPLMDPEDADVAALMDDDDISLWAADHFADGDGGEDEDGGDVSASSANNKNHSRNSSYHDESDGETGGRSKR</sequence>
<keyword evidence="14" id="KW-1185">Reference proteome</keyword>
<evidence type="ECO:0000259" key="12">
    <source>
        <dbReference type="Pfam" id="PF09335"/>
    </source>
</evidence>
<dbReference type="Proteomes" id="UP001583186">
    <property type="component" value="Unassembled WGS sequence"/>
</dbReference>
<evidence type="ECO:0000313" key="13">
    <source>
        <dbReference type="EMBL" id="KAL1888195.1"/>
    </source>
</evidence>
<organism evidence="13 14">
    <name type="scientific">Sporothrix stenoceras</name>
    <dbReference type="NCBI Taxonomy" id="5173"/>
    <lineage>
        <taxon>Eukaryota</taxon>
        <taxon>Fungi</taxon>
        <taxon>Dikarya</taxon>
        <taxon>Ascomycota</taxon>
        <taxon>Pezizomycotina</taxon>
        <taxon>Sordariomycetes</taxon>
        <taxon>Sordariomycetidae</taxon>
        <taxon>Ophiostomatales</taxon>
        <taxon>Ophiostomataceae</taxon>
        <taxon>Sporothrix</taxon>
    </lineage>
</organism>
<feature type="compositionally biased region" description="Polar residues" evidence="10">
    <location>
        <begin position="466"/>
        <end position="479"/>
    </location>
</feature>
<dbReference type="InterPro" id="IPR032816">
    <property type="entry name" value="VTT_dom"/>
</dbReference>
<evidence type="ECO:0000256" key="11">
    <source>
        <dbReference type="SAM" id="Phobius"/>
    </source>
</evidence>
<dbReference type="PANTHER" id="PTHR47549">
    <property type="entry name" value="GOLGI APPARATUS MEMBRANE PROTEIN TVP38-RELATED"/>
    <property type="match status" value="1"/>
</dbReference>
<comment type="function">
    <text evidence="1">Golgi membrane protein involved in vesicular trafficking and spindle migration.</text>
</comment>
<evidence type="ECO:0000256" key="4">
    <source>
        <dbReference type="ARBA" id="ARBA00013533"/>
    </source>
</evidence>
<evidence type="ECO:0000313" key="14">
    <source>
        <dbReference type="Proteomes" id="UP001583186"/>
    </source>
</evidence>
<evidence type="ECO:0000256" key="8">
    <source>
        <dbReference type="ARBA" id="ARBA00023034"/>
    </source>
</evidence>
<dbReference type="EMBL" id="JAWCUI010000098">
    <property type="protein sequence ID" value="KAL1888195.1"/>
    <property type="molecule type" value="Genomic_DNA"/>
</dbReference>
<dbReference type="InterPro" id="IPR051076">
    <property type="entry name" value="Golgi_membrane_TVP38/TMEM64"/>
</dbReference>